<proteinExistence type="predicted"/>
<keyword evidence="1" id="KW-0472">Membrane</keyword>
<accession>A0A8E0S1W6</accession>
<keyword evidence="3" id="KW-1185">Reference proteome</keyword>
<evidence type="ECO:0000313" key="3">
    <source>
        <dbReference type="Proteomes" id="UP000728185"/>
    </source>
</evidence>
<feature type="transmembrane region" description="Helical" evidence="1">
    <location>
        <begin position="132"/>
        <end position="151"/>
    </location>
</feature>
<name>A0A8E0S1W6_9TREM</name>
<protein>
    <submittedName>
        <fullName evidence="2">Uncharacterized protein</fullName>
    </submittedName>
</protein>
<dbReference type="Proteomes" id="UP000728185">
    <property type="component" value="Unassembled WGS sequence"/>
</dbReference>
<dbReference type="EMBL" id="LUCM01003528">
    <property type="protein sequence ID" value="KAA0195663.1"/>
    <property type="molecule type" value="Genomic_DNA"/>
</dbReference>
<keyword evidence="1" id="KW-1133">Transmembrane helix</keyword>
<sequence length="258" mass="29354">GRVPLEFLSLNESDLARLVRSNCFQILNHFEDKRNEKRKHPWFLKEYELLTASDVQKRVTSAQALLTQGRFPEAHKIGVFMVISKNRKFPQLLLIAFVGVHLDAATVIILWIASVTIHAPCPTIISAHLQPVMHSVYQLVPLVLFLYLACSTDRRIRLRLLYLHARDVFSESGSITTTLTCFIVLTLLELIVSSHRLKICIPLSMNTSQGLHFTKCVSGLLLGLLCYMSFGWLSMFIRSRLELNANRRMSCITSLLVC</sequence>
<feature type="transmembrane region" description="Helical" evidence="1">
    <location>
        <begin position="92"/>
        <end position="112"/>
    </location>
</feature>
<comment type="caution">
    <text evidence="2">The sequence shown here is derived from an EMBL/GenBank/DDBJ whole genome shotgun (WGS) entry which is preliminary data.</text>
</comment>
<dbReference type="AlphaFoldDB" id="A0A8E0S1W6"/>
<feature type="transmembrane region" description="Helical" evidence="1">
    <location>
        <begin position="172"/>
        <end position="192"/>
    </location>
</feature>
<evidence type="ECO:0000313" key="2">
    <source>
        <dbReference type="EMBL" id="KAA0195663.1"/>
    </source>
</evidence>
<keyword evidence="1" id="KW-0812">Transmembrane</keyword>
<organism evidence="2 3">
    <name type="scientific">Fasciolopsis buskii</name>
    <dbReference type="NCBI Taxonomy" id="27845"/>
    <lineage>
        <taxon>Eukaryota</taxon>
        <taxon>Metazoa</taxon>
        <taxon>Spiralia</taxon>
        <taxon>Lophotrochozoa</taxon>
        <taxon>Platyhelminthes</taxon>
        <taxon>Trematoda</taxon>
        <taxon>Digenea</taxon>
        <taxon>Plagiorchiida</taxon>
        <taxon>Echinostomata</taxon>
        <taxon>Echinostomatoidea</taxon>
        <taxon>Fasciolidae</taxon>
        <taxon>Fasciolopsis</taxon>
    </lineage>
</organism>
<reference evidence="2" key="1">
    <citation type="submission" date="2019-05" db="EMBL/GenBank/DDBJ databases">
        <title>Annotation for the trematode Fasciolopsis buski.</title>
        <authorList>
            <person name="Choi Y.-J."/>
        </authorList>
    </citation>
    <scope>NUCLEOTIDE SEQUENCE</scope>
    <source>
        <strain evidence="2">HT</strain>
        <tissue evidence="2">Whole worm</tissue>
    </source>
</reference>
<feature type="non-terminal residue" evidence="2">
    <location>
        <position position="1"/>
    </location>
</feature>
<evidence type="ECO:0000256" key="1">
    <source>
        <dbReference type="SAM" id="Phobius"/>
    </source>
</evidence>
<gene>
    <name evidence="2" type="ORF">FBUS_10066</name>
</gene>
<feature type="transmembrane region" description="Helical" evidence="1">
    <location>
        <begin position="212"/>
        <end position="237"/>
    </location>
</feature>